<sequence length="132" mass="15276">MPARSSKLQQNSRSLRGFVDFVAFERRYLKLQSERLRFGAAAQNIHERGKRNDGDGEFSIESRECVRYMETQSVIRSRPDKALTCAATAIRDRRATGERHAHARWRVAQITLELRAKLLTALYALQKRIVLM</sequence>
<gene>
    <name evidence="1" type="primary">Necator_chrII.g7799</name>
    <name evidence="1" type="ORF">RB195_020005</name>
</gene>
<evidence type="ECO:0000313" key="1">
    <source>
        <dbReference type="EMBL" id="KAK6737636.1"/>
    </source>
</evidence>
<accession>A0ABR1CKB3</accession>
<proteinExistence type="predicted"/>
<evidence type="ECO:0000313" key="2">
    <source>
        <dbReference type="Proteomes" id="UP001303046"/>
    </source>
</evidence>
<reference evidence="1 2" key="1">
    <citation type="submission" date="2023-08" db="EMBL/GenBank/DDBJ databases">
        <title>A Necator americanus chromosomal reference genome.</title>
        <authorList>
            <person name="Ilik V."/>
            <person name="Petrzelkova K.J."/>
            <person name="Pardy F."/>
            <person name="Fuh T."/>
            <person name="Niatou-Singa F.S."/>
            <person name="Gouil Q."/>
            <person name="Baker L."/>
            <person name="Ritchie M.E."/>
            <person name="Jex A.R."/>
            <person name="Gazzola D."/>
            <person name="Li H."/>
            <person name="Toshio Fujiwara R."/>
            <person name="Zhan B."/>
            <person name="Aroian R.V."/>
            <person name="Pafco B."/>
            <person name="Schwarz E.M."/>
        </authorList>
    </citation>
    <scope>NUCLEOTIDE SEQUENCE [LARGE SCALE GENOMIC DNA]</scope>
    <source>
        <strain evidence="1 2">Aroian</strain>
        <tissue evidence="1">Whole animal</tissue>
    </source>
</reference>
<dbReference type="Proteomes" id="UP001303046">
    <property type="component" value="Unassembled WGS sequence"/>
</dbReference>
<keyword evidence="2" id="KW-1185">Reference proteome</keyword>
<name>A0ABR1CKB3_NECAM</name>
<protein>
    <submittedName>
        <fullName evidence="1">Uncharacterized protein</fullName>
    </submittedName>
</protein>
<dbReference type="EMBL" id="JAVFWL010000002">
    <property type="protein sequence ID" value="KAK6737636.1"/>
    <property type="molecule type" value="Genomic_DNA"/>
</dbReference>
<organism evidence="1 2">
    <name type="scientific">Necator americanus</name>
    <name type="common">Human hookworm</name>
    <dbReference type="NCBI Taxonomy" id="51031"/>
    <lineage>
        <taxon>Eukaryota</taxon>
        <taxon>Metazoa</taxon>
        <taxon>Ecdysozoa</taxon>
        <taxon>Nematoda</taxon>
        <taxon>Chromadorea</taxon>
        <taxon>Rhabditida</taxon>
        <taxon>Rhabditina</taxon>
        <taxon>Rhabditomorpha</taxon>
        <taxon>Strongyloidea</taxon>
        <taxon>Ancylostomatidae</taxon>
        <taxon>Bunostominae</taxon>
        <taxon>Necator</taxon>
    </lineage>
</organism>
<comment type="caution">
    <text evidence="1">The sequence shown here is derived from an EMBL/GenBank/DDBJ whole genome shotgun (WGS) entry which is preliminary data.</text>
</comment>